<dbReference type="AlphaFoldDB" id="A0A927JDP3"/>
<comment type="caution">
    <text evidence="3">The sequence shown here is derived from an EMBL/GenBank/DDBJ whole genome shotgun (WGS) entry which is preliminary data.</text>
</comment>
<feature type="chain" id="PRO_5036743490" evidence="2">
    <location>
        <begin position="28"/>
        <end position="193"/>
    </location>
</feature>
<accession>A0A927JDP3</accession>
<keyword evidence="4" id="KW-1185">Reference proteome</keyword>
<feature type="signal peptide" evidence="2">
    <location>
        <begin position="1"/>
        <end position="27"/>
    </location>
</feature>
<keyword evidence="2" id="KW-0732">Signal</keyword>
<evidence type="ECO:0000256" key="2">
    <source>
        <dbReference type="SAM" id="SignalP"/>
    </source>
</evidence>
<protein>
    <submittedName>
        <fullName evidence="3">Uncharacterized protein</fullName>
    </submittedName>
</protein>
<sequence length="193" mass="20458">MNRVFKVALPACAAAMIATSVPGIATAQDAPGIELSASSPGPCLVTFQMDNRTNSTFFTLDFRVDNEPLGPDDFGTGPVGPRSVRSEIAPDTPPWPGNPYRNDIEPPFTSTKTEDLEARGYPPKPPSETYLVEYRVILGPESNDYVEEWQSIEVPGCAATSSGGSLDFGSLDFGSLGSSGSMFVPPQLSFSGS</sequence>
<proteinExistence type="predicted"/>
<reference evidence="3" key="1">
    <citation type="submission" date="2020-09" db="EMBL/GenBank/DDBJ databases">
        <title>Hoyosella lacisalsi sp. nov., a halotolerant actinobacterium isolated from soil of Lake Gudzhirganskoe.</title>
        <authorList>
            <person name="Yang Q."/>
            <person name="Guo P.Y."/>
            <person name="Liu S.W."/>
            <person name="Li F.N."/>
            <person name="Sun C.H."/>
        </authorList>
    </citation>
    <scope>NUCLEOTIDE SEQUENCE</scope>
    <source>
        <strain evidence="3">G463</strain>
    </source>
</reference>
<evidence type="ECO:0000256" key="1">
    <source>
        <dbReference type="SAM" id="MobiDB-lite"/>
    </source>
</evidence>
<dbReference type="Proteomes" id="UP000642993">
    <property type="component" value="Unassembled WGS sequence"/>
</dbReference>
<gene>
    <name evidence="3" type="ORF">HT102_09635</name>
</gene>
<feature type="region of interest" description="Disordered" evidence="1">
    <location>
        <begin position="69"/>
        <end position="103"/>
    </location>
</feature>
<organism evidence="3 4">
    <name type="scientific">Lolliginicoccus lacisalsi</name>
    <dbReference type="NCBI Taxonomy" id="2742202"/>
    <lineage>
        <taxon>Bacteria</taxon>
        <taxon>Bacillati</taxon>
        <taxon>Actinomycetota</taxon>
        <taxon>Actinomycetes</taxon>
        <taxon>Mycobacteriales</taxon>
        <taxon>Hoyosellaceae</taxon>
        <taxon>Lolliginicoccus</taxon>
    </lineage>
</organism>
<evidence type="ECO:0000313" key="3">
    <source>
        <dbReference type="EMBL" id="MBD8506747.1"/>
    </source>
</evidence>
<evidence type="ECO:0000313" key="4">
    <source>
        <dbReference type="Proteomes" id="UP000642993"/>
    </source>
</evidence>
<dbReference type="EMBL" id="JACYWE010000005">
    <property type="protein sequence ID" value="MBD8506747.1"/>
    <property type="molecule type" value="Genomic_DNA"/>
</dbReference>
<name>A0A927JDP3_9ACTN</name>
<dbReference type="RefSeq" id="WP_192039216.1">
    <property type="nucleotide sequence ID" value="NZ_JACYWE010000005.1"/>
</dbReference>